<feature type="signal peptide" evidence="2">
    <location>
        <begin position="1"/>
        <end position="29"/>
    </location>
</feature>
<dbReference type="EMBL" id="JABEQG010000019">
    <property type="protein sequence ID" value="MBB2156828.1"/>
    <property type="molecule type" value="Genomic_DNA"/>
</dbReference>
<evidence type="ECO:0000256" key="1">
    <source>
        <dbReference type="SAM" id="MobiDB-lite"/>
    </source>
</evidence>
<accession>A0A7W4I5W0</accession>
<dbReference type="Proteomes" id="UP000550787">
    <property type="component" value="Unassembled WGS sequence"/>
</dbReference>
<gene>
    <name evidence="3" type="ORF">HLH33_10980</name>
</gene>
<evidence type="ECO:0000256" key="2">
    <source>
        <dbReference type="SAM" id="SignalP"/>
    </source>
</evidence>
<protein>
    <recommendedName>
        <fullName evidence="5">Lipoprotein</fullName>
    </recommendedName>
</protein>
<keyword evidence="2" id="KW-0732">Signal</keyword>
<evidence type="ECO:0000313" key="4">
    <source>
        <dbReference type="Proteomes" id="UP000550787"/>
    </source>
</evidence>
<evidence type="ECO:0000313" key="3">
    <source>
        <dbReference type="EMBL" id="MBB2156828.1"/>
    </source>
</evidence>
<feature type="chain" id="PRO_5041101413" description="Lipoprotein" evidence="2">
    <location>
        <begin position="30"/>
        <end position="66"/>
    </location>
</feature>
<feature type="region of interest" description="Disordered" evidence="1">
    <location>
        <begin position="32"/>
        <end position="66"/>
    </location>
</feature>
<organism evidence="3 4">
    <name type="scientific">Gluconacetobacter diazotrophicus</name>
    <name type="common">Acetobacter diazotrophicus</name>
    <dbReference type="NCBI Taxonomy" id="33996"/>
    <lineage>
        <taxon>Bacteria</taxon>
        <taxon>Pseudomonadati</taxon>
        <taxon>Pseudomonadota</taxon>
        <taxon>Alphaproteobacteria</taxon>
        <taxon>Acetobacterales</taxon>
        <taxon>Acetobacteraceae</taxon>
        <taxon>Gluconacetobacter</taxon>
    </lineage>
</organism>
<sequence>MAPAGSEYAAMRRSCLVCLVLIAVLAGCASHPSPPPAARGRDAFHQFDPPAPGVANRPAIGLGGAY</sequence>
<comment type="caution">
    <text evidence="3">The sequence shown here is derived from an EMBL/GenBank/DDBJ whole genome shotgun (WGS) entry which is preliminary data.</text>
</comment>
<name>A0A7W4I5W0_GLUDI</name>
<proteinExistence type="predicted"/>
<evidence type="ECO:0008006" key="5">
    <source>
        <dbReference type="Google" id="ProtNLM"/>
    </source>
</evidence>
<reference evidence="3 4" key="1">
    <citation type="submission" date="2020-04" db="EMBL/GenBank/DDBJ databases">
        <title>Description of novel Gluconacetobacter.</title>
        <authorList>
            <person name="Sombolestani A."/>
        </authorList>
    </citation>
    <scope>NUCLEOTIDE SEQUENCE [LARGE SCALE GENOMIC DNA]</scope>
    <source>
        <strain evidence="3 4">LMG 7603</strain>
    </source>
</reference>
<dbReference type="AlphaFoldDB" id="A0A7W4I5W0"/>